<dbReference type="AlphaFoldDB" id="A0A3S5A5I6"/>
<evidence type="ECO:0000313" key="3">
    <source>
        <dbReference type="Proteomes" id="UP000784294"/>
    </source>
</evidence>
<proteinExistence type="predicted"/>
<organism evidence="2 3">
    <name type="scientific">Protopolystoma xenopodis</name>
    <dbReference type="NCBI Taxonomy" id="117903"/>
    <lineage>
        <taxon>Eukaryota</taxon>
        <taxon>Metazoa</taxon>
        <taxon>Spiralia</taxon>
        <taxon>Lophotrochozoa</taxon>
        <taxon>Platyhelminthes</taxon>
        <taxon>Monogenea</taxon>
        <taxon>Polyopisthocotylea</taxon>
        <taxon>Polystomatidea</taxon>
        <taxon>Polystomatidae</taxon>
        <taxon>Protopolystoma</taxon>
    </lineage>
</organism>
<gene>
    <name evidence="2" type="ORF">PXEA_LOCUS1027</name>
</gene>
<comment type="caution">
    <text evidence="2">The sequence shown here is derived from an EMBL/GenBank/DDBJ whole genome shotgun (WGS) entry which is preliminary data.</text>
</comment>
<feature type="region of interest" description="Disordered" evidence="1">
    <location>
        <begin position="80"/>
        <end position="110"/>
    </location>
</feature>
<accession>A0A3S5A5I6</accession>
<dbReference type="Proteomes" id="UP000784294">
    <property type="component" value="Unassembled WGS sequence"/>
</dbReference>
<reference evidence="2" key="1">
    <citation type="submission" date="2018-11" db="EMBL/GenBank/DDBJ databases">
        <authorList>
            <consortium name="Pathogen Informatics"/>
        </authorList>
    </citation>
    <scope>NUCLEOTIDE SEQUENCE</scope>
</reference>
<evidence type="ECO:0000313" key="2">
    <source>
        <dbReference type="EMBL" id="VEL07587.1"/>
    </source>
</evidence>
<name>A0A3S5A5I6_9PLAT</name>
<keyword evidence="3" id="KW-1185">Reference proteome</keyword>
<dbReference type="EMBL" id="CAAALY010002037">
    <property type="protein sequence ID" value="VEL07587.1"/>
    <property type="molecule type" value="Genomic_DNA"/>
</dbReference>
<evidence type="ECO:0000256" key="1">
    <source>
        <dbReference type="SAM" id="MobiDB-lite"/>
    </source>
</evidence>
<sequence length="147" mass="17324">MEGEEGEQLPFLDVEVIRSNVTLKKKLFKRKSYAMIIPNFRSHDNYRLKIEMTIRSLRLTDVEFCYEELKKIDWDIPWQRQPKRSNTKKNTSRENPMTEQGLRKKSKDGEGFTKVYVPTFMANIKEMKCSGGHEKETNAFHKSTDAT</sequence>
<protein>
    <submittedName>
        <fullName evidence="2">Uncharacterized protein</fullName>
    </submittedName>
</protein>